<dbReference type="EMBL" id="JAQOMS010000002">
    <property type="protein sequence ID" value="MDC2889268.1"/>
    <property type="molecule type" value="Genomic_DNA"/>
</dbReference>
<dbReference type="RefSeq" id="WP_215964220.1">
    <property type="nucleotide sequence ID" value="NZ_JAQOMS010000002.1"/>
</dbReference>
<evidence type="ECO:0000313" key="1">
    <source>
        <dbReference type="EMBL" id="MDC2889268.1"/>
    </source>
</evidence>
<gene>
    <name evidence="1" type="ORF">PN838_11410</name>
</gene>
<keyword evidence="2" id="KW-1185">Reference proteome</keyword>
<evidence type="ECO:0000313" key="2">
    <source>
        <dbReference type="Proteomes" id="UP001528411"/>
    </source>
</evidence>
<dbReference type="Pfam" id="PF07103">
    <property type="entry name" value="DUF1365"/>
    <property type="match status" value="1"/>
</dbReference>
<accession>A0ABT5FCL3</accession>
<dbReference type="Proteomes" id="UP001528411">
    <property type="component" value="Unassembled WGS sequence"/>
</dbReference>
<reference evidence="1 2" key="1">
    <citation type="submission" date="2023-01" db="EMBL/GenBank/DDBJ databases">
        <title>Psychrosphaera sp. nov., isolated from marine algae.</title>
        <authorList>
            <person name="Bayburt H."/>
            <person name="Choi B.J."/>
            <person name="Kim J.M."/>
            <person name="Choi D.G."/>
            <person name="Jeon C.O."/>
        </authorList>
    </citation>
    <scope>NUCLEOTIDE SEQUENCE [LARGE SCALE GENOMIC DNA]</scope>
    <source>
        <strain evidence="1 2">G1-22</strain>
    </source>
</reference>
<organism evidence="1 2">
    <name type="scientific">Psychrosphaera algicola</name>
    <dbReference type="NCBI Taxonomy" id="3023714"/>
    <lineage>
        <taxon>Bacteria</taxon>
        <taxon>Pseudomonadati</taxon>
        <taxon>Pseudomonadota</taxon>
        <taxon>Gammaproteobacteria</taxon>
        <taxon>Alteromonadales</taxon>
        <taxon>Pseudoalteromonadaceae</taxon>
        <taxon>Psychrosphaera</taxon>
    </lineage>
</organism>
<sequence length="246" mass="28824">MSKQLNSGLYVGQIRHRRFSPKQHEFSYGLFMVAIDVDEIPQLTQQSRLFGTNWWSPLRFKQSDYMKNKSDPTDLKKRIKDKALELGESREIDKIILVAQCRCFGLYFSPVNFYFCYSQNKCVVMIAEVSNTPWNQTHYYLVNLDVVGGSTNKKDFHVSPFMPIDMTYHWRVSPPKSKLLVHIENHKTDKVFDATLTLKKTVLNRRNLLKVLFKHPLMTFKIVLGIYWQAAKLFAKRIPFIANPKP</sequence>
<dbReference type="PANTHER" id="PTHR33973">
    <property type="entry name" value="OS07G0153300 PROTEIN"/>
    <property type="match status" value="1"/>
</dbReference>
<name>A0ABT5FCL3_9GAMM</name>
<dbReference type="InterPro" id="IPR010775">
    <property type="entry name" value="DUF1365"/>
</dbReference>
<dbReference type="PANTHER" id="PTHR33973:SF4">
    <property type="entry name" value="OS07G0153300 PROTEIN"/>
    <property type="match status" value="1"/>
</dbReference>
<proteinExistence type="predicted"/>
<comment type="caution">
    <text evidence="1">The sequence shown here is derived from an EMBL/GenBank/DDBJ whole genome shotgun (WGS) entry which is preliminary data.</text>
</comment>
<protein>
    <submittedName>
        <fullName evidence="1">DUF1365 domain-containing protein</fullName>
    </submittedName>
</protein>